<accession>A0AC61S6W2</accession>
<protein>
    <submittedName>
        <fullName evidence="1">Uncharacterized protein</fullName>
    </submittedName>
</protein>
<evidence type="ECO:0000313" key="2">
    <source>
        <dbReference type="Proteomes" id="UP000305401"/>
    </source>
</evidence>
<dbReference type="EMBL" id="SSTG01000034">
    <property type="protein sequence ID" value="THG53572.1"/>
    <property type="molecule type" value="Genomic_DNA"/>
</dbReference>
<keyword evidence="2" id="KW-1185">Reference proteome</keyword>
<name>A0AC61S6W2_9BACT</name>
<organism evidence="1 2">
    <name type="scientific">Muribaculum caecicola</name>
    <dbReference type="NCBI Taxonomy" id="3038144"/>
    <lineage>
        <taxon>Bacteria</taxon>
        <taxon>Pseudomonadati</taxon>
        <taxon>Bacteroidota</taxon>
        <taxon>Bacteroidia</taxon>
        <taxon>Bacteroidales</taxon>
        <taxon>Muribaculaceae</taxon>
        <taxon>Muribaculum</taxon>
    </lineage>
</organism>
<sequence length="170" mass="19112">MKKTVLTVVFFAMLLSLFTASTNLAVDGSKGSTAPVFKFENSDTVMSIDKMKGEWVLLQFWASTDAQSRIDVNRYASIESSLNTGQDKSQFRFIGVNLDNSEVLFKEISRRDGLSRNTQFYAEGNRANRIKSAYHLDRDGFSAFLIDPNGKIVAKNPTKEQLMKISNSEF</sequence>
<evidence type="ECO:0000313" key="1">
    <source>
        <dbReference type="EMBL" id="THG53572.1"/>
    </source>
</evidence>
<comment type="caution">
    <text evidence="1">The sequence shown here is derived from an EMBL/GenBank/DDBJ whole genome shotgun (WGS) entry which is preliminary data.</text>
</comment>
<proteinExistence type="predicted"/>
<dbReference type="Proteomes" id="UP000305401">
    <property type="component" value="Unassembled WGS sequence"/>
</dbReference>
<gene>
    <name evidence="1" type="ORF">E5990_04305</name>
</gene>
<reference evidence="1" key="1">
    <citation type="submission" date="2019-04" db="EMBL/GenBank/DDBJ databases">
        <title>Microbes associate with the intestines of laboratory mice.</title>
        <authorList>
            <person name="Navarre W."/>
            <person name="Wong E."/>
            <person name="Huang K.C."/>
            <person name="Tropini C."/>
            <person name="Ng K."/>
            <person name="Yu B."/>
        </authorList>
    </citation>
    <scope>NUCLEOTIDE SEQUENCE</scope>
    <source>
        <strain evidence="1">NM86_A22</strain>
    </source>
</reference>